<feature type="compositionally biased region" description="Basic and acidic residues" evidence="2">
    <location>
        <begin position="1"/>
        <end position="10"/>
    </location>
</feature>
<organism evidence="3 4">
    <name type="scientific">Candidatus Staskawiczbacteria bacterium RIFOXYD1_FULL_32_13</name>
    <dbReference type="NCBI Taxonomy" id="1802234"/>
    <lineage>
        <taxon>Bacteria</taxon>
        <taxon>Candidatus Staskawicziibacteriota</taxon>
    </lineage>
</organism>
<dbReference type="EMBL" id="MHPU01000011">
    <property type="protein sequence ID" value="OGZ89094.1"/>
    <property type="molecule type" value="Genomic_DNA"/>
</dbReference>
<feature type="coiled-coil region" evidence="1">
    <location>
        <begin position="144"/>
        <end position="188"/>
    </location>
</feature>
<feature type="region of interest" description="Disordered" evidence="2">
    <location>
        <begin position="520"/>
        <end position="543"/>
    </location>
</feature>
<evidence type="ECO:0000256" key="1">
    <source>
        <dbReference type="SAM" id="Coils"/>
    </source>
</evidence>
<sequence>MVRGFERGQRDTGINDLSQTTQEQEMVVVGLQEMKDSLQKKENELKEYEAIEDKDSRTNKAIKQLKREIEEFKKYIESNGKTGHDNESVQKIEPKQSPVLEQAKVTDVENVEENILVNRGEAKKPEKTLEDYAEEIADALGSKVDSYEKQEADINRAKTDLERLNVKISAIEREIRSLKGKKNQDKKDGLKTELVEFKLSKRGVLEFLVENTIGADLERFTKALVLTNRELDVLNIPAKPVKKVEAESAKDSKVDVAIEPVTEIEMANDGDIKVINRYIKMFESNSLDKMDELKEKSHLRKIATEKAKKAIESPESYALSEIEVEQLQGFVDYLNAEQIEKERVDQEAMQKESERLAKEKKAKKNTGVESKDKDKKIEPVPEKKPEVVSVVNPDAPPKETPEEKLRKETEEKELENKLNELIEKIDEFLNKENEIKLVFFGDNDPKTKLTLDAWMEAFHRVQKLKNEISQDKAEFLKANNVAGINLTIGNINQDLQILDRLIKKRKELLLNLKSKKEPIAEPKDNKKKTKVAPEAKPVKEPKVPSQEIPKELVRKVDELASKIEEFIAMEKDILSLDESSRKLELLQKIKDLKASKSNFRDRIIERAQVRGINYIIDLINLWDSNIKSARKTIDYENSNIFAERKAFRKKINEALNRGKVEFKDQQDADNFFFNILEPIEGSNDIATPDESDELHRIYNEAFEKLKKEKIKKVGFWGGIATAVLGVGGVSAWLFGSGDNQESKVENPNKGVVPAVASENPAEEKEKEIKGKLFLLSQETKNLKKEWEDNKEKIIETMRNVPSSLSNNIFENNLKDLIQESEENIEVIGSGGNHKDIYRGGKYSKGFRVIDKDVKKHLDGLLERVSKNLKELIAFRENFLDNNPVVSPAVEPVAPVSETPSPVAEVPAPAETLPPVVETLPPPPVMPMENIPDVEGNKDQRANEFESWFDKSTAVHLPDGNLAVDIGKRVRYKIDQKTFEKLREKHRERESQKQELLDKLDGNIFSRSVVRNRREREAIIDEFNKNTELELSRIIVKCDQISKENLSSKILEKEEESAETNHQKILRNLRLKQISGRTLSEVEKKFLEKCEAEELVEKSVVIENQFAKDVLENIERLKELKEQIGSKGNSDSIVTNQDIERWEQEAKTFVDKSSAEYLFATSKVVKQKITSLEYLLEVSK</sequence>
<reference evidence="3 4" key="1">
    <citation type="journal article" date="2016" name="Nat. Commun.">
        <title>Thousands of microbial genomes shed light on interconnected biogeochemical processes in an aquifer system.</title>
        <authorList>
            <person name="Anantharaman K."/>
            <person name="Brown C.T."/>
            <person name="Hug L.A."/>
            <person name="Sharon I."/>
            <person name="Castelle C.J."/>
            <person name="Probst A.J."/>
            <person name="Thomas B.C."/>
            <person name="Singh A."/>
            <person name="Wilkins M.J."/>
            <person name="Karaoz U."/>
            <person name="Brodie E.L."/>
            <person name="Williams K.H."/>
            <person name="Hubbard S.S."/>
            <person name="Banfield J.F."/>
        </authorList>
    </citation>
    <scope>NUCLEOTIDE SEQUENCE [LARGE SCALE GENOMIC DNA]</scope>
</reference>
<evidence type="ECO:0000313" key="4">
    <source>
        <dbReference type="Proteomes" id="UP000178935"/>
    </source>
</evidence>
<feature type="compositionally biased region" description="Basic and acidic residues" evidence="2">
    <location>
        <begin position="344"/>
        <end position="359"/>
    </location>
</feature>
<feature type="compositionally biased region" description="Basic and acidic residues" evidence="2">
    <location>
        <begin position="396"/>
        <end position="411"/>
    </location>
</feature>
<protein>
    <submittedName>
        <fullName evidence="3">Uncharacterized protein</fullName>
    </submittedName>
</protein>
<dbReference type="Proteomes" id="UP000178935">
    <property type="component" value="Unassembled WGS sequence"/>
</dbReference>
<dbReference type="AlphaFoldDB" id="A0A1G2JPM9"/>
<feature type="region of interest" description="Disordered" evidence="2">
    <location>
        <begin position="344"/>
        <end position="411"/>
    </location>
</feature>
<gene>
    <name evidence="3" type="ORF">A2561_04085</name>
</gene>
<feature type="compositionally biased region" description="Basic and acidic residues" evidence="2">
    <location>
        <begin position="531"/>
        <end position="543"/>
    </location>
</feature>
<feature type="region of interest" description="Disordered" evidence="2">
    <location>
        <begin position="1"/>
        <end position="21"/>
    </location>
</feature>
<evidence type="ECO:0000313" key="3">
    <source>
        <dbReference type="EMBL" id="OGZ89094.1"/>
    </source>
</evidence>
<accession>A0A1G2JPM9</accession>
<proteinExistence type="predicted"/>
<feature type="coiled-coil region" evidence="1">
    <location>
        <begin position="31"/>
        <end position="68"/>
    </location>
</feature>
<evidence type="ECO:0000256" key="2">
    <source>
        <dbReference type="SAM" id="MobiDB-lite"/>
    </source>
</evidence>
<comment type="caution">
    <text evidence="3">The sequence shown here is derived from an EMBL/GenBank/DDBJ whole genome shotgun (WGS) entry which is preliminary data.</text>
</comment>
<feature type="compositionally biased region" description="Basic and acidic residues" evidence="2">
    <location>
        <begin position="369"/>
        <end position="386"/>
    </location>
</feature>
<name>A0A1G2JPM9_9BACT</name>
<keyword evidence="1" id="KW-0175">Coiled coil</keyword>